<evidence type="ECO:0000313" key="3">
    <source>
        <dbReference type="EMBL" id="CAL6019457.1"/>
    </source>
</evidence>
<keyword evidence="1" id="KW-0175">Coiled coil</keyword>
<name>A0AA86Q2E3_9EUKA</name>
<evidence type="ECO:0000313" key="2">
    <source>
        <dbReference type="EMBL" id="CAI9944059.1"/>
    </source>
</evidence>
<accession>A0AA86Q2E3</accession>
<dbReference type="Proteomes" id="UP001642409">
    <property type="component" value="Unassembled WGS sequence"/>
</dbReference>
<dbReference type="AlphaFoldDB" id="A0AA86Q2E3"/>
<evidence type="ECO:0000313" key="4">
    <source>
        <dbReference type="Proteomes" id="UP001642409"/>
    </source>
</evidence>
<comment type="caution">
    <text evidence="2">The sequence shown here is derived from an EMBL/GenBank/DDBJ whole genome shotgun (WGS) entry which is preliminary data.</text>
</comment>
<keyword evidence="4" id="KW-1185">Reference proteome</keyword>
<dbReference type="EMBL" id="CATOUU010000721">
    <property type="protein sequence ID" value="CAI9944059.1"/>
    <property type="molecule type" value="Genomic_DNA"/>
</dbReference>
<sequence length="730" mass="85076">MSESELIQNLLKADDKMCNTISSRVESVLQKYQQPFMNIQEMQPINCMLSKCTDQIQQNSQMKRTQQHGENTLEILKEILKLVSSADNVAEQISAMLQTKNFDDSQYLVEEYQQVMQQKQKLNESLQNLDQLPVVKQSFISLNRNIQVLIDKLIEHLINELEQACKTNLVKQFPPDYTHLKQIVYSIDVNTETLKIIKTYNPNKYQEIRQVILKTLTQYLTLSSQNLLSIVQASANEPISQRFNDLEIQTIKIAGYQELTDFANSHFAKNKLKNIPNSKIDEVLLQFLLFVLHFLILCEETLNFMFSKEKGILEKTEPKCTNQALFYIINNLITDQQILLKLTQTIVKQNILVIFPIYQIVKFFKGFTKKLPFPATQQIFEVILDQLEQVVQQHFKQFEETTLQQIQSLKTAIYQTGITHYSMRIQSFLINLVLLDSQAAYDCGICLTKYSQEANSFKDDLQSLLLQSLSGEIVKNQQNKEVLEQLKKKKDDLELKLSTWFEIDTDPIVFFATFQISKSLQVLILKVVQTSNNQLEYIIKEEKEEIREKYGQLAIIMHLHFIQNYFQKFFKLQLKDYDIDYQQQLERYLLDQLAYKVPWVKFMDQIDTLLQQNFVLQDVPTKPGMGPKEVQKLIADMPKVSAKTYAEMSERIIKQMGDNMIPIGGITAQVLGETQKQLKHKMYHLLNSLVSDKYKRFLNIIEKCYGLKVQMISTTELLQNLNGGLQNFLK</sequence>
<gene>
    <name evidence="3" type="ORF">HINF_LOCUS26956</name>
    <name evidence="2" type="ORF">HINF_LOCUS31704</name>
</gene>
<proteinExistence type="predicted"/>
<feature type="coiled-coil region" evidence="1">
    <location>
        <begin position="466"/>
        <end position="503"/>
    </location>
</feature>
<evidence type="ECO:0000256" key="1">
    <source>
        <dbReference type="SAM" id="Coils"/>
    </source>
</evidence>
<dbReference type="EMBL" id="CAXDID020000083">
    <property type="protein sequence ID" value="CAL6019457.1"/>
    <property type="molecule type" value="Genomic_DNA"/>
</dbReference>
<protein>
    <submittedName>
        <fullName evidence="2">Uncharacterized protein</fullName>
    </submittedName>
</protein>
<reference evidence="3 4" key="2">
    <citation type="submission" date="2024-07" db="EMBL/GenBank/DDBJ databases">
        <authorList>
            <person name="Akdeniz Z."/>
        </authorList>
    </citation>
    <scope>NUCLEOTIDE SEQUENCE [LARGE SCALE GENOMIC DNA]</scope>
</reference>
<reference evidence="2" key="1">
    <citation type="submission" date="2023-06" db="EMBL/GenBank/DDBJ databases">
        <authorList>
            <person name="Kurt Z."/>
        </authorList>
    </citation>
    <scope>NUCLEOTIDE SEQUENCE</scope>
</reference>
<organism evidence="2">
    <name type="scientific">Hexamita inflata</name>
    <dbReference type="NCBI Taxonomy" id="28002"/>
    <lineage>
        <taxon>Eukaryota</taxon>
        <taxon>Metamonada</taxon>
        <taxon>Diplomonadida</taxon>
        <taxon>Hexamitidae</taxon>
        <taxon>Hexamitinae</taxon>
        <taxon>Hexamita</taxon>
    </lineage>
</organism>